<protein>
    <submittedName>
        <fullName evidence="10">Uncharacterized protein</fullName>
    </submittedName>
</protein>
<evidence type="ECO:0000256" key="6">
    <source>
        <dbReference type="SAM" id="MobiDB-lite"/>
    </source>
</evidence>
<dbReference type="InterPro" id="IPR013128">
    <property type="entry name" value="Peptidase_C1A"/>
</dbReference>
<dbReference type="CDD" id="cd02248">
    <property type="entry name" value="Peptidase_C1A"/>
    <property type="match status" value="1"/>
</dbReference>
<keyword evidence="7" id="KW-0732">Signal</keyword>
<evidence type="ECO:0000256" key="1">
    <source>
        <dbReference type="ARBA" id="ARBA00008455"/>
    </source>
</evidence>
<dbReference type="SMART" id="SM00645">
    <property type="entry name" value="Pept_C1"/>
    <property type="match status" value="1"/>
</dbReference>
<keyword evidence="4" id="KW-0788">Thiol protease</keyword>
<evidence type="ECO:0000256" key="3">
    <source>
        <dbReference type="ARBA" id="ARBA00022801"/>
    </source>
</evidence>
<dbReference type="PRINTS" id="PR00705">
    <property type="entry name" value="PAPAIN"/>
</dbReference>
<dbReference type="GO" id="GO:0008234">
    <property type="term" value="F:cysteine-type peptidase activity"/>
    <property type="evidence" value="ECO:0007669"/>
    <property type="project" value="UniProtKB-KW"/>
</dbReference>
<organism evidence="10 11">
    <name type="scientific">Diacronema lutheri</name>
    <name type="common">Unicellular marine alga</name>
    <name type="synonym">Monochrysis lutheri</name>
    <dbReference type="NCBI Taxonomy" id="2081491"/>
    <lineage>
        <taxon>Eukaryota</taxon>
        <taxon>Haptista</taxon>
        <taxon>Haptophyta</taxon>
        <taxon>Pavlovophyceae</taxon>
        <taxon>Pavlovales</taxon>
        <taxon>Pavlovaceae</taxon>
        <taxon>Diacronema</taxon>
    </lineage>
</organism>
<evidence type="ECO:0000256" key="2">
    <source>
        <dbReference type="ARBA" id="ARBA00022670"/>
    </source>
</evidence>
<dbReference type="InterPro" id="IPR025660">
    <property type="entry name" value="Pept_his_AS"/>
</dbReference>
<dbReference type="PROSITE" id="PS00139">
    <property type="entry name" value="THIOL_PROTEASE_CYS"/>
    <property type="match status" value="1"/>
</dbReference>
<keyword evidence="5" id="KW-1015">Disulfide bond</keyword>
<dbReference type="AlphaFoldDB" id="A0A8J5XIM4"/>
<dbReference type="InterPro" id="IPR013201">
    <property type="entry name" value="Prot_inhib_I29"/>
</dbReference>
<keyword evidence="11" id="KW-1185">Reference proteome</keyword>
<dbReference type="GO" id="GO:0006508">
    <property type="term" value="P:proteolysis"/>
    <property type="evidence" value="ECO:0007669"/>
    <property type="project" value="UniProtKB-KW"/>
</dbReference>
<gene>
    <name evidence="10" type="ORF">KFE25_013886</name>
</gene>
<dbReference type="SMART" id="SM00848">
    <property type="entry name" value="Inhibitor_I29"/>
    <property type="match status" value="1"/>
</dbReference>
<evidence type="ECO:0000313" key="11">
    <source>
        <dbReference type="Proteomes" id="UP000751190"/>
    </source>
</evidence>
<feature type="domain" description="Cathepsin propeptide inhibitor" evidence="9">
    <location>
        <begin position="49"/>
        <end position="105"/>
    </location>
</feature>
<dbReference type="PANTHER" id="PTHR12411">
    <property type="entry name" value="CYSTEINE PROTEASE FAMILY C1-RELATED"/>
    <property type="match status" value="1"/>
</dbReference>
<name>A0A8J5XIM4_DIALT</name>
<proteinExistence type="inferred from homology"/>
<dbReference type="InterPro" id="IPR000169">
    <property type="entry name" value="Pept_cys_AS"/>
</dbReference>
<feature type="region of interest" description="Disordered" evidence="6">
    <location>
        <begin position="361"/>
        <end position="402"/>
    </location>
</feature>
<evidence type="ECO:0000256" key="4">
    <source>
        <dbReference type="ARBA" id="ARBA00022807"/>
    </source>
</evidence>
<keyword evidence="2" id="KW-0645">Protease</keyword>
<dbReference type="FunFam" id="3.90.70.10:FF:000138">
    <property type="entry name" value="Cruzipain"/>
    <property type="match status" value="1"/>
</dbReference>
<dbReference type="OrthoDB" id="10253408at2759"/>
<dbReference type="InterPro" id="IPR038765">
    <property type="entry name" value="Papain-like_cys_pep_sf"/>
</dbReference>
<feature type="signal peptide" evidence="7">
    <location>
        <begin position="1"/>
        <end position="19"/>
    </location>
</feature>
<evidence type="ECO:0000259" key="8">
    <source>
        <dbReference type="SMART" id="SM00645"/>
    </source>
</evidence>
<comment type="similarity">
    <text evidence="1">Belongs to the peptidase C1 family.</text>
</comment>
<dbReference type="Proteomes" id="UP000751190">
    <property type="component" value="Unassembled WGS sequence"/>
</dbReference>
<keyword evidence="3" id="KW-0378">Hydrolase</keyword>
<dbReference type="SUPFAM" id="SSF54001">
    <property type="entry name" value="Cysteine proteinases"/>
    <property type="match status" value="1"/>
</dbReference>
<feature type="domain" description="Peptidase C1A papain C-terminal" evidence="8">
    <location>
        <begin position="139"/>
        <end position="360"/>
    </location>
</feature>
<dbReference type="OMA" id="QYGYCLA"/>
<evidence type="ECO:0000259" key="9">
    <source>
        <dbReference type="SMART" id="SM00848"/>
    </source>
</evidence>
<evidence type="ECO:0000256" key="7">
    <source>
        <dbReference type="SAM" id="SignalP"/>
    </source>
</evidence>
<feature type="compositionally biased region" description="Pro residues" evidence="6">
    <location>
        <begin position="365"/>
        <end position="395"/>
    </location>
</feature>
<evidence type="ECO:0000313" key="10">
    <source>
        <dbReference type="EMBL" id="KAG8461867.1"/>
    </source>
</evidence>
<dbReference type="Pfam" id="PF08246">
    <property type="entry name" value="Inhibitor_I29"/>
    <property type="match status" value="1"/>
</dbReference>
<feature type="chain" id="PRO_5035241147" evidence="7">
    <location>
        <begin position="20"/>
        <end position="503"/>
    </location>
</feature>
<dbReference type="Gene3D" id="3.90.70.10">
    <property type="entry name" value="Cysteine proteinases"/>
    <property type="match status" value="1"/>
</dbReference>
<accession>A0A8J5XIM4</accession>
<reference evidence="10" key="1">
    <citation type="submission" date="2021-05" db="EMBL/GenBank/DDBJ databases">
        <title>The genome of the haptophyte Pavlova lutheri (Diacronema luteri, Pavlovales) - a model for lipid biosynthesis in eukaryotic algae.</title>
        <authorList>
            <person name="Hulatt C.J."/>
            <person name="Posewitz M.C."/>
        </authorList>
    </citation>
    <scope>NUCLEOTIDE SEQUENCE</scope>
    <source>
        <strain evidence="10">NIVA-4/92</strain>
    </source>
</reference>
<dbReference type="EMBL" id="JAGTXO010000023">
    <property type="protein sequence ID" value="KAG8461867.1"/>
    <property type="molecule type" value="Genomic_DNA"/>
</dbReference>
<sequence length="503" mass="51988">MGLRPLAAFAALIAGVADGAPIDTASLVPVERALPTALARDAHYYKRAFEQYKAEYGKVYASPDSEAVALARFVENDNIIAAHNAQAHPYTLGHNQFSDMAWEEFAAKHLRGLELPAGPKQRRVRVVTAAAAAAADDGLPTDVDWVAKGCVTPVKDQGACGSCWAFSATGAVEGAYCVATGTLVSLSEQELVSCDGSEYGCGGGLMDQAFKFVEENGICTEAEDPYVSGGGHAPRCTPDQRRCAPSVTISGFTDVPGKDEAALKAAVARQPVSVAIEADRSSFQLYKGGVFTSVTCGTQLDHGVLVVGYGTDASASAESGPLDYWKVKNSWGPKWGEEGYIRIQRGEDLCGIAMQASYPTGAAPAPAPAPPAPSPPGAHAPPSAPAAAPPSPAPSPAKKTHYGNPSAGCLPSELAVEVQGAPGDFCSSKCTPLFHPCPRDKPSGVLAMPMCALTDQAHGVSYCALICAKVGEPITDESHGMCGASMSCQPLQGGVGICTYPEA</sequence>
<comment type="caution">
    <text evidence="10">The sequence shown here is derived from an EMBL/GenBank/DDBJ whole genome shotgun (WGS) entry which is preliminary data.</text>
</comment>
<dbReference type="InterPro" id="IPR000668">
    <property type="entry name" value="Peptidase_C1A_C"/>
</dbReference>
<dbReference type="Pfam" id="PF00112">
    <property type="entry name" value="Peptidase_C1"/>
    <property type="match status" value="1"/>
</dbReference>
<dbReference type="PROSITE" id="PS00639">
    <property type="entry name" value="THIOL_PROTEASE_HIS"/>
    <property type="match status" value="1"/>
</dbReference>
<evidence type="ECO:0000256" key="5">
    <source>
        <dbReference type="ARBA" id="ARBA00023157"/>
    </source>
</evidence>
<dbReference type="InterPro" id="IPR039417">
    <property type="entry name" value="Peptidase_C1A_papain-like"/>
</dbReference>